<dbReference type="RefSeq" id="XP_013903457.1">
    <property type="nucleotide sequence ID" value="XM_014048003.1"/>
</dbReference>
<dbReference type="Pfam" id="PF09243">
    <property type="entry name" value="Rsm22"/>
    <property type="match status" value="1"/>
</dbReference>
<keyword evidence="6" id="KW-0496">Mitochondrion</keyword>
<evidence type="ECO:0000313" key="9">
    <source>
        <dbReference type="Proteomes" id="UP000054498"/>
    </source>
</evidence>
<dbReference type="GO" id="GO:0003735">
    <property type="term" value="F:structural constituent of ribosome"/>
    <property type="evidence" value="ECO:0007669"/>
    <property type="project" value="TreeGrafter"/>
</dbReference>
<accession>A0A0D2K1F3</accession>
<dbReference type="OrthoDB" id="421327at2759"/>
<dbReference type="InterPro" id="IPR015324">
    <property type="entry name" value="Ribosomal_Rsm22-like"/>
</dbReference>
<evidence type="ECO:0000256" key="2">
    <source>
        <dbReference type="ARBA" id="ARBA00022723"/>
    </source>
</evidence>
<keyword evidence="5" id="KW-0411">Iron-sulfur</keyword>
<sequence>MVPQRVVPAEVARQVAQRWQGLVRLPSDVVDSLTAYFAESGLNKRHARERVMALSEDLRQLSRSQARGGIQPYRALPGGAEAAAAGAASRQLAGPQALQEPADGWEAEEQTLLLPGPGVVANAPAAAPAPGPWGVGGPLAMRTRSGRLSAKGKHALEDKAATMGLLALSPEELRAWFGLPPPIATSAEEEAARAAAPSYGLPQAQAYALARMAASNAALRHIFAELAGRLPGFRPRAMLDYGAGPGTAIWAAQEGAC</sequence>
<dbReference type="STRING" id="145388.A0A0D2K1F3"/>
<keyword evidence="9" id="KW-1185">Reference proteome</keyword>
<protein>
    <submittedName>
        <fullName evidence="8">Uncharacterized protein</fullName>
    </submittedName>
</protein>
<dbReference type="GO" id="GO:0015935">
    <property type="term" value="C:small ribosomal subunit"/>
    <property type="evidence" value="ECO:0007669"/>
    <property type="project" value="TreeGrafter"/>
</dbReference>
<evidence type="ECO:0000313" key="8">
    <source>
        <dbReference type="EMBL" id="KIZ04438.1"/>
    </source>
</evidence>
<dbReference type="GeneID" id="25736404"/>
<dbReference type="EMBL" id="KK100665">
    <property type="protein sequence ID" value="KIZ04438.1"/>
    <property type="molecule type" value="Genomic_DNA"/>
</dbReference>
<organism evidence="8 9">
    <name type="scientific">Monoraphidium neglectum</name>
    <dbReference type="NCBI Taxonomy" id="145388"/>
    <lineage>
        <taxon>Eukaryota</taxon>
        <taxon>Viridiplantae</taxon>
        <taxon>Chlorophyta</taxon>
        <taxon>core chlorophytes</taxon>
        <taxon>Chlorophyceae</taxon>
        <taxon>CS clade</taxon>
        <taxon>Sphaeropleales</taxon>
        <taxon>Selenastraceae</taxon>
        <taxon>Monoraphidium</taxon>
    </lineage>
</organism>
<evidence type="ECO:0000256" key="7">
    <source>
        <dbReference type="ARBA" id="ARBA00045681"/>
    </source>
</evidence>
<dbReference type="Proteomes" id="UP000054498">
    <property type="component" value="Unassembled WGS sequence"/>
</dbReference>
<evidence type="ECO:0000256" key="5">
    <source>
        <dbReference type="ARBA" id="ARBA00023014"/>
    </source>
</evidence>
<dbReference type="PANTHER" id="PTHR13184:SF5">
    <property type="entry name" value="METHYLTRANSFERASE-LIKE PROTEIN 17, MITOCHONDRIAL"/>
    <property type="match status" value="1"/>
</dbReference>
<evidence type="ECO:0000256" key="4">
    <source>
        <dbReference type="ARBA" id="ARBA00023004"/>
    </source>
</evidence>
<dbReference type="GO" id="GO:0005739">
    <property type="term" value="C:mitochondrion"/>
    <property type="evidence" value="ECO:0007669"/>
    <property type="project" value="UniProtKB-SubCell"/>
</dbReference>
<gene>
    <name evidence="8" type="ORF">MNEG_3526</name>
</gene>
<dbReference type="InterPro" id="IPR052571">
    <property type="entry name" value="Mt_RNA_Methyltransferase"/>
</dbReference>
<comment type="function">
    <text evidence="7">Mitochondrial ribosome (mitoribosome) assembly factor. Binds at the interface of the head and body domains of the mitochondrial small ribosomal subunit (mt-SSU), occluding the mRNA channel and preventing compaction of the head domain towards the body. Probable inactive methyltransferase: retains the characteristic folding and ability to bind S-adenosyl-L-methionine, but it probably lost its methyltransferase activity.</text>
</comment>
<evidence type="ECO:0000256" key="3">
    <source>
        <dbReference type="ARBA" id="ARBA00022946"/>
    </source>
</evidence>
<reference evidence="8 9" key="1">
    <citation type="journal article" date="2013" name="BMC Genomics">
        <title>Reconstruction of the lipid metabolism for the microalga Monoraphidium neglectum from its genome sequence reveals characteristics suitable for biofuel production.</title>
        <authorList>
            <person name="Bogen C."/>
            <person name="Al-Dilaimi A."/>
            <person name="Albersmeier A."/>
            <person name="Wichmann J."/>
            <person name="Grundmann M."/>
            <person name="Rupp O."/>
            <person name="Lauersen K.J."/>
            <person name="Blifernez-Klassen O."/>
            <person name="Kalinowski J."/>
            <person name="Goesmann A."/>
            <person name="Mussgnug J.H."/>
            <person name="Kruse O."/>
        </authorList>
    </citation>
    <scope>NUCLEOTIDE SEQUENCE [LARGE SCALE GENOMIC DNA]</scope>
    <source>
        <strain evidence="8 9">SAG 48.87</strain>
    </source>
</reference>
<evidence type="ECO:0000256" key="6">
    <source>
        <dbReference type="ARBA" id="ARBA00023128"/>
    </source>
</evidence>
<dbReference type="GO" id="GO:0008168">
    <property type="term" value="F:methyltransferase activity"/>
    <property type="evidence" value="ECO:0007669"/>
    <property type="project" value="InterPro"/>
</dbReference>
<evidence type="ECO:0000256" key="1">
    <source>
        <dbReference type="ARBA" id="ARBA00004173"/>
    </source>
</evidence>
<name>A0A0D2K1F3_9CHLO</name>
<dbReference type="PANTHER" id="PTHR13184">
    <property type="entry name" value="37S RIBOSOMAL PROTEIN S22"/>
    <property type="match status" value="1"/>
</dbReference>
<dbReference type="GO" id="GO:0006412">
    <property type="term" value="P:translation"/>
    <property type="evidence" value="ECO:0007669"/>
    <property type="project" value="InterPro"/>
</dbReference>
<dbReference type="AlphaFoldDB" id="A0A0D2K1F3"/>
<proteinExistence type="predicted"/>
<dbReference type="GO" id="GO:0051536">
    <property type="term" value="F:iron-sulfur cluster binding"/>
    <property type="evidence" value="ECO:0007669"/>
    <property type="project" value="UniProtKB-KW"/>
</dbReference>
<comment type="subcellular location">
    <subcellularLocation>
        <location evidence="1">Mitochondrion</location>
    </subcellularLocation>
</comment>
<dbReference type="KEGG" id="mng:MNEG_3526"/>
<keyword evidence="4" id="KW-0408">Iron</keyword>
<keyword evidence="2" id="KW-0479">Metal-binding</keyword>
<dbReference type="GO" id="GO:0046872">
    <property type="term" value="F:metal ion binding"/>
    <property type="evidence" value="ECO:0007669"/>
    <property type="project" value="UniProtKB-KW"/>
</dbReference>
<keyword evidence="3" id="KW-0809">Transit peptide</keyword>